<dbReference type="SUPFAM" id="SSF141000">
    <property type="entry name" value="Glu-tRNAGln amidotransferase C subunit"/>
    <property type="match status" value="1"/>
</dbReference>
<dbReference type="Gene3D" id="1.10.20.60">
    <property type="entry name" value="Glu-tRNAGln amidotransferase C subunit, N-terminal domain"/>
    <property type="match status" value="1"/>
</dbReference>
<evidence type="ECO:0008006" key="3">
    <source>
        <dbReference type="Google" id="ProtNLM"/>
    </source>
</evidence>
<dbReference type="Pfam" id="PF02686">
    <property type="entry name" value="GatC"/>
    <property type="match status" value="1"/>
</dbReference>
<comment type="caution">
    <text evidence="1">The sequence shown here is derived from an EMBL/GenBank/DDBJ whole genome shotgun (WGS) entry which is preliminary data.</text>
</comment>
<dbReference type="GO" id="GO:0006450">
    <property type="term" value="P:regulation of translational fidelity"/>
    <property type="evidence" value="ECO:0007669"/>
    <property type="project" value="InterPro"/>
</dbReference>
<evidence type="ECO:0000313" key="2">
    <source>
        <dbReference type="Proteomes" id="UP000176800"/>
    </source>
</evidence>
<name>A0A1G2U4P1_9BACT</name>
<dbReference type="InterPro" id="IPR036113">
    <property type="entry name" value="Asp/Glu-ADT_sf_sub_c"/>
</dbReference>
<dbReference type="EMBL" id="MHWE01000006">
    <property type="protein sequence ID" value="OHB04478.1"/>
    <property type="molecule type" value="Genomic_DNA"/>
</dbReference>
<accession>A0A1G2U4P1</accession>
<dbReference type="InterPro" id="IPR003837">
    <property type="entry name" value="GatC"/>
</dbReference>
<sequence length="97" mass="10799">MIEREEIKKLASLSRIKLNDDEVGQFQKEIESILAFVAKVREAAGSASKAASGEPDINVLREDKMPHEGGIFTESLLSQAPKTEKNYVKVKKILQND</sequence>
<organism evidence="1 2">
    <name type="scientific">Candidatus Zambryskibacteria bacterium RIFCSPLOWO2_01_FULL_45_21</name>
    <dbReference type="NCBI Taxonomy" id="1802761"/>
    <lineage>
        <taxon>Bacteria</taxon>
        <taxon>Candidatus Zambryskiibacteriota</taxon>
    </lineage>
</organism>
<protein>
    <recommendedName>
        <fullName evidence="3">Aspartyl/glutamyl-tRNA(Asn/Gln) amidotransferase subunit C</fullName>
    </recommendedName>
</protein>
<dbReference type="NCBIfam" id="TIGR00135">
    <property type="entry name" value="gatC"/>
    <property type="match status" value="1"/>
</dbReference>
<dbReference type="Proteomes" id="UP000176800">
    <property type="component" value="Unassembled WGS sequence"/>
</dbReference>
<dbReference type="AlphaFoldDB" id="A0A1G2U4P1"/>
<proteinExistence type="predicted"/>
<reference evidence="1 2" key="1">
    <citation type="journal article" date="2016" name="Nat. Commun.">
        <title>Thousands of microbial genomes shed light on interconnected biogeochemical processes in an aquifer system.</title>
        <authorList>
            <person name="Anantharaman K."/>
            <person name="Brown C.T."/>
            <person name="Hug L.A."/>
            <person name="Sharon I."/>
            <person name="Castelle C.J."/>
            <person name="Probst A.J."/>
            <person name="Thomas B.C."/>
            <person name="Singh A."/>
            <person name="Wilkins M.J."/>
            <person name="Karaoz U."/>
            <person name="Brodie E.L."/>
            <person name="Williams K.H."/>
            <person name="Hubbard S.S."/>
            <person name="Banfield J.F."/>
        </authorList>
    </citation>
    <scope>NUCLEOTIDE SEQUENCE [LARGE SCALE GENOMIC DNA]</scope>
</reference>
<evidence type="ECO:0000313" key="1">
    <source>
        <dbReference type="EMBL" id="OHB04478.1"/>
    </source>
</evidence>
<gene>
    <name evidence="1" type="ORF">A3B14_03535</name>
</gene>